<sequence>MHINADDSSKHSKNRRQSSTLSYSIPSRVHTMHLPHKNSKKNQFDIPNGGYGWVIVLAIFLINVSTWGANSGFAIYLAFYLRTELFTDSAELYALIGGLAIGSGVTFSPVFTYLTGKIGIRPVMIIGAFLQLGSNLMASWSVHLWQIFLTQGLLAGFGMAMLAMPAMALLPQWFKKKRTLAGGLAASGSGAGGIMYNLSMSQIMQKYTYKWALRTQGIMCFSTVCVAISLIRVRSTVTGKGKFQIFDASALSCFGFWMSVLWVTFTMFGYVVIKYTLADFTHSLGFTSSQGSVVSAMTSAGGFFIRPVIGIIADKYGVVTVNIIVHILTGIFALAMWIPCRNYGTAIAFAFIEGGIMGSIYTSCATVLARISGLKIFPVFFGMVWFFLGIASIVSPVIGMSLKTDPPAGMVSDPTQYRSVSIFVGCCYFGAALSLWTLRAWLVARDELTEEGACKGHTQEKSILA</sequence>
<dbReference type="SUPFAM" id="SSF103473">
    <property type="entry name" value="MFS general substrate transporter"/>
    <property type="match status" value="1"/>
</dbReference>
<dbReference type="Gene3D" id="1.20.1250.20">
    <property type="entry name" value="MFS general substrate transporter like domains"/>
    <property type="match status" value="2"/>
</dbReference>
<dbReference type="Pfam" id="PF07690">
    <property type="entry name" value="MFS_1"/>
    <property type="match status" value="1"/>
</dbReference>
<evidence type="ECO:0000313" key="6">
    <source>
        <dbReference type="Proteomes" id="UP000094336"/>
    </source>
</evidence>
<feature type="transmembrane region" description="Helical" evidence="4">
    <location>
        <begin position="419"/>
        <end position="438"/>
    </location>
</feature>
<keyword evidence="4" id="KW-0812">Transmembrane</keyword>
<evidence type="ECO:0000256" key="3">
    <source>
        <dbReference type="SAM" id="MobiDB-lite"/>
    </source>
</evidence>
<feature type="transmembrane region" description="Helical" evidence="4">
    <location>
        <begin position="50"/>
        <end position="80"/>
    </location>
</feature>
<dbReference type="PANTHER" id="PTHR11360:SF315">
    <property type="entry name" value="TRANSPORTER MCH2-RELATED"/>
    <property type="match status" value="1"/>
</dbReference>
<name>A0A1E3QVA2_9ASCO</name>
<feature type="transmembrane region" description="Helical" evidence="4">
    <location>
        <begin position="245"/>
        <end position="273"/>
    </location>
</feature>
<feature type="transmembrane region" description="Helical" evidence="4">
    <location>
        <begin position="123"/>
        <end position="142"/>
    </location>
</feature>
<evidence type="ECO:0000256" key="1">
    <source>
        <dbReference type="ARBA" id="ARBA00004141"/>
    </source>
</evidence>
<dbReference type="GO" id="GO:0022857">
    <property type="term" value="F:transmembrane transporter activity"/>
    <property type="evidence" value="ECO:0007669"/>
    <property type="project" value="InterPro"/>
</dbReference>
<dbReference type="InterPro" id="IPR036259">
    <property type="entry name" value="MFS_trans_sf"/>
</dbReference>
<protein>
    <recommendedName>
        <fullName evidence="7">Major facilitator superfamily (MFS) profile domain-containing protein</fullName>
    </recommendedName>
</protein>
<evidence type="ECO:0000256" key="2">
    <source>
        <dbReference type="ARBA" id="ARBA00006727"/>
    </source>
</evidence>
<accession>A0A1E3QVA2</accession>
<dbReference type="Proteomes" id="UP000094336">
    <property type="component" value="Unassembled WGS sequence"/>
</dbReference>
<keyword evidence="4" id="KW-1133">Transmembrane helix</keyword>
<feature type="compositionally biased region" description="Basic and acidic residues" evidence="3">
    <location>
        <begin position="1"/>
        <end position="10"/>
    </location>
</feature>
<dbReference type="InterPro" id="IPR050327">
    <property type="entry name" value="Proton-linked_MCT"/>
</dbReference>
<dbReference type="InterPro" id="IPR011701">
    <property type="entry name" value="MFS"/>
</dbReference>
<gene>
    <name evidence="5" type="ORF">BABINDRAFT_170332</name>
</gene>
<feature type="transmembrane region" description="Helical" evidence="4">
    <location>
        <begin position="344"/>
        <end position="369"/>
    </location>
</feature>
<feature type="transmembrane region" description="Helical" evidence="4">
    <location>
        <begin position="319"/>
        <end position="338"/>
    </location>
</feature>
<feature type="transmembrane region" description="Helical" evidence="4">
    <location>
        <begin position="92"/>
        <end position="111"/>
    </location>
</feature>
<reference evidence="6" key="1">
    <citation type="submission" date="2016-05" db="EMBL/GenBank/DDBJ databases">
        <title>Comparative genomics of biotechnologically important yeasts.</title>
        <authorList>
            <consortium name="DOE Joint Genome Institute"/>
            <person name="Riley R."/>
            <person name="Haridas S."/>
            <person name="Wolfe K.H."/>
            <person name="Lopes M.R."/>
            <person name="Hittinger C.T."/>
            <person name="Goker M."/>
            <person name="Salamov A."/>
            <person name="Wisecaver J."/>
            <person name="Long T.M."/>
            <person name="Aerts A.L."/>
            <person name="Barry K."/>
            <person name="Choi C."/>
            <person name="Clum A."/>
            <person name="Coughlan A.Y."/>
            <person name="Deshpande S."/>
            <person name="Douglass A.P."/>
            <person name="Hanson S.J."/>
            <person name="Klenk H.-P."/>
            <person name="Labutti K."/>
            <person name="Lapidus A."/>
            <person name="Lindquist E."/>
            <person name="Lipzen A."/>
            <person name="Meier-Kolthoff J.P."/>
            <person name="Ohm R.A."/>
            <person name="Otillar R.P."/>
            <person name="Pangilinan J."/>
            <person name="Peng Y."/>
            <person name="Rokas A."/>
            <person name="Rosa C.A."/>
            <person name="Scheuner C."/>
            <person name="Sibirny A.A."/>
            <person name="Slot J.C."/>
            <person name="Stielow J.B."/>
            <person name="Sun H."/>
            <person name="Kurtzman C.P."/>
            <person name="Blackwell M."/>
            <person name="Grigoriev I.V."/>
            <person name="Jeffries T.W."/>
        </authorList>
    </citation>
    <scope>NUCLEOTIDE SEQUENCE [LARGE SCALE GENOMIC DNA]</scope>
    <source>
        <strain evidence="6">NRRL Y-12698</strain>
    </source>
</reference>
<dbReference type="AlphaFoldDB" id="A0A1E3QVA2"/>
<comment type="similarity">
    <text evidence="2">Belongs to the major facilitator superfamily. Monocarboxylate porter (TC 2.A.1.13) family.</text>
</comment>
<dbReference type="RefSeq" id="XP_018986918.1">
    <property type="nucleotide sequence ID" value="XM_019130727.1"/>
</dbReference>
<feature type="transmembrane region" description="Helical" evidence="4">
    <location>
        <begin position="180"/>
        <end position="199"/>
    </location>
</feature>
<evidence type="ECO:0000256" key="4">
    <source>
        <dbReference type="SAM" id="Phobius"/>
    </source>
</evidence>
<dbReference type="GO" id="GO:0016020">
    <property type="term" value="C:membrane"/>
    <property type="evidence" value="ECO:0007669"/>
    <property type="project" value="UniProtKB-SubCell"/>
</dbReference>
<feature type="region of interest" description="Disordered" evidence="3">
    <location>
        <begin position="1"/>
        <end position="20"/>
    </location>
</feature>
<evidence type="ECO:0008006" key="7">
    <source>
        <dbReference type="Google" id="ProtNLM"/>
    </source>
</evidence>
<keyword evidence="6" id="KW-1185">Reference proteome</keyword>
<comment type="subcellular location">
    <subcellularLocation>
        <location evidence="1">Membrane</location>
        <topology evidence="1">Multi-pass membrane protein</topology>
    </subcellularLocation>
</comment>
<evidence type="ECO:0000313" key="5">
    <source>
        <dbReference type="EMBL" id="ODQ81590.1"/>
    </source>
</evidence>
<dbReference type="PANTHER" id="PTHR11360">
    <property type="entry name" value="MONOCARBOXYLATE TRANSPORTER"/>
    <property type="match status" value="1"/>
</dbReference>
<feature type="transmembrane region" description="Helical" evidence="4">
    <location>
        <begin position="148"/>
        <end position="168"/>
    </location>
</feature>
<feature type="transmembrane region" description="Helical" evidence="4">
    <location>
        <begin position="293"/>
        <end position="312"/>
    </location>
</feature>
<keyword evidence="4" id="KW-0472">Membrane</keyword>
<dbReference type="OrthoDB" id="6499973at2759"/>
<organism evidence="5 6">
    <name type="scientific">Babjeviella inositovora NRRL Y-12698</name>
    <dbReference type="NCBI Taxonomy" id="984486"/>
    <lineage>
        <taxon>Eukaryota</taxon>
        <taxon>Fungi</taxon>
        <taxon>Dikarya</taxon>
        <taxon>Ascomycota</taxon>
        <taxon>Saccharomycotina</taxon>
        <taxon>Pichiomycetes</taxon>
        <taxon>Serinales incertae sedis</taxon>
        <taxon>Babjeviella</taxon>
    </lineage>
</organism>
<feature type="transmembrane region" description="Helical" evidence="4">
    <location>
        <begin position="376"/>
        <end position="399"/>
    </location>
</feature>
<dbReference type="GeneID" id="30148580"/>
<feature type="transmembrane region" description="Helical" evidence="4">
    <location>
        <begin position="211"/>
        <end position="233"/>
    </location>
</feature>
<proteinExistence type="inferred from homology"/>
<dbReference type="EMBL" id="KV454427">
    <property type="protein sequence ID" value="ODQ81590.1"/>
    <property type="molecule type" value="Genomic_DNA"/>
</dbReference>